<evidence type="ECO:0000313" key="13">
    <source>
        <dbReference type="EMBL" id="MBO1868972.1"/>
    </source>
</evidence>
<proteinExistence type="inferred from homology"/>
<dbReference type="EMBL" id="CP086138">
    <property type="protein sequence ID" value="UEM18291.1"/>
    <property type="molecule type" value="Genomic_DNA"/>
</dbReference>
<evidence type="ECO:0000256" key="1">
    <source>
        <dbReference type="ARBA" id="ARBA00001933"/>
    </source>
</evidence>
<dbReference type="PIRSF" id="PIRSF000390">
    <property type="entry name" value="PLP_StrS"/>
    <property type="match status" value="1"/>
</dbReference>
<evidence type="ECO:0000256" key="11">
    <source>
        <dbReference type="PIRSR" id="PIRSR000390-2"/>
    </source>
</evidence>
<protein>
    <recommendedName>
        <fullName evidence="9">GDP-perosamine synthase</fullName>
        <ecNumber evidence="8">2.6.1.102</ecNumber>
    </recommendedName>
</protein>
<dbReference type="Gene3D" id="3.40.640.10">
    <property type="entry name" value="Type I PLP-dependent aspartate aminotransferase-like (Major domain)"/>
    <property type="match status" value="1"/>
</dbReference>
<evidence type="ECO:0000256" key="9">
    <source>
        <dbReference type="ARBA" id="ARBA00074221"/>
    </source>
</evidence>
<evidence type="ECO:0000256" key="6">
    <source>
        <dbReference type="ARBA" id="ARBA00037999"/>
    </source>
</evidence>
<geneLocation type="plasmid" evidence="14 15">
    <name>pBb144S4b</name>
</geneLocation>
<evidence type="ECO:0000256" key="5">
    <source>
        <dbReference type="ARBA" id="ARBA00022898"/>
    </source>
</evidence>
<feature type="modified residue" description="N6-(pyridoxal phosphate)lysine" evidence="11">
    <location>
        <position position="183"/>
    </location>
</feature>
<dbReference type="InterPro" id="IPR015422">
    <property type="entry name" value="PyrdxlP-dep_Trfase_small"/>
</dbReference>
<evidence type="ECO:0000313" key="15">
    <source>
        <dbReference type="Proteomes" id="UP000664702"/>
    </source>
</evidence>
<dbReference type="InterPro" id="IPR015421">
    <property type="entry name" value="PyrdxlP-dep_Trfase_major"/>
</dbReference>
<dbReference type="EMBL" id="JAGEMI010000002">
    <property type="protein sequence ID" value="MBO1868972.1"/>
    <property type="molecule type" value="Genomic_DNA"/>
</dbReference>
<evidence type="ECO:0000256" key="10">
    <source>
        <dbReference type="PIRSR" id="PIRSR000390-1"/>
    </source>
</evidence>
<dbReference type="Proteomes" id="UP000664702">
    <property type="component" value="Plasmid pBb144S4b"/>
</dbReference>
<comment type="pathway">
    <text evidence="2">Bacterial outer membrane biogenesis; LPS O-antigen biosynthesis.</text>
</comment>
<comment type="similarity">
    <text evidence="6 12">Belongs to the DegT/DnrJ/EryC1 family.</text>
</comment>
<evidence type="ECO:0000256" key="4">
    <source>
        <dbReference type="ARBA" id="ARBA00022679"/>
    </source>
</evidence>
<sequence length="394" mass="43714">MTNYPIYRPYLTGKERQYVTECFDSSWISSRGHFIQRFESEFADFVGVRHATSVCNGTAALHLAMLAIGIGPGDEVIVPTLTYVASANTIVQTGAMPVFVDSIEGTWQVDPSAVERAVTSRTKAVMVVHLYGASCELDAISKICSERRLLLIEDCAEALGTLYRGKHVGTFGDVSTFSFFGNKTITTGEGGMVISNDAGTIKKAHHLKTQAVSSLQEYWHDAVGYNYRMTNLCAAIGTAQLEQAGYVLKRKRQLAAWYDKHLADLPVNRQAESPNSTNSWWLYSILVSPELRDSLRLHLRNNSVETRPLFPPVHAFPHYASNLEFPKAQAISRSGISLPSYPDLTEFDIRVISSRLREFFKGLENSALRADHLILPKKASEFKESISTKGAQVP</sequence>
<dbReference type="KEGG" id="bban:J4G43_054615"/>
<evidence type="ECO:0000256" key="12">
    <source>
        <dbReference type="RuleBase" id="RU004508"/>
    </source>
</evidence>
<gene>
    <name evidence="14" type="ORF">J4G43_054615</name>
    <name evidence="13" type="ORF">J4G43_51950</name>
</gene>
<name>A0A939S453_9BRAD</name>
<accession>A0A939S453</accession>
<dbReference type="InterPro" id="IPR000653">
    <property type="entry name" value="DegT/StrS_aminotransferase"/>
</dbReference>
<comment type="cofactor">
    <cofactor evidence="1">
        <name>pyridoxal 5'-phosphate</name>
        <dbReference type="ChEBI" id="CHEBI:597326"/>
    </cofactor>
</comment>
<dbReference type="Gene3D" id="3.90.1150.10">
    <property type="entry name" value="Aspartate Aminotransferase, domain 1"/>
    <property type="match status" value="1"/>
</dbReference>
<dbReference type="SUPFAM" id="SSF53383">
    <property type="entry name" value="PLP-dependent transferases"/>
    <property type="match status" value="1"/>
</dbReference>
<dbReference type="AlphaFoldDB" id="A0A939S453"/>
<evidence type="ECO:0000256" key="3">
    <source>
        <dbReference type="ARBA" id="ARBA00022576"/>
    </source>
</evidence>
<feature type="active site" description="Proton acceptor" evidence="10">
    <location>
        <position position="183"/>
    </location>
</feature>
<keyword evidence="5 11" id="KW-0663">Pyridoxal phosphate</keyword>
<dbReference type="PANTHER" id="PTHR30244">
    <property type="entry name" value="TRANSAMINASE"/>
    <property type="match status" value="1"/>
</dbReference>
<keyword evidence="3 13" id="KW-0032">Aminotransferase</keyword>
<dbReference type="PANTHER" id="PTHR30244:SF34">
    <property type="entry name" value="DTDP-4-AMINO-4,6-DIDEOXYGALACTOSE TRANSAMINASE"/>
    <property type="match status" value="1"/>
</dbReference>
<dbReference type="GO" id="GO:0000271">
    <property type="term" value="P:polysaccharide biosynthetic process"/>
    <property type="evidence" value="ECO:0007669"/>
    <property type="project" value="TreeGrafter"/>
</dbReference>
<dbReference type="CDD" id="cd00616">
    <property type="entry name" value="AHBA_syn"/>
    <property type="match status" value="1"/>
</dbReference>
<comment type="catalytic activity">
    <reaction evidence="7">
        <text>GDP-alpha-D-perosamine + 2-oxoglutarate = GDP-4-dehydro-alpha-D-rhamnose + L-glutamate</text>
        <dbReference type="Rhea" id="RHEA:36779"/>
        <dbReference type="ChEBI" id="CHEBI:16810"/>
        <dbReference type="ChEBI" id="CHEBI:29985"/>
        <dbReference type="ChEBI" id="CHEBI:57964"/>
        <dbReference type="ChEBI" id="CHEBI:73996"/>
        <dbReference type="EC" id="2.6.1.102"/>
    </reaction>
</comment>
<dbReference type="FunFam" id="3.40.640.10:FF:000090">
    <property type="entry name" value="Pyridoxal phosphate-dependent aminotransferase"/>
    <property type="match status" value="1"/>
</dbReference>
<organism evidence="13">
    <name type="scientific">Bradyrhizobium barranii subsp. barranii</name>
    <dbReference type="NCBI Taxonomy" id="2823807"/>
    <lineage>
        <taxon>Bacteria</taxon>
        <taxon>Pseudomonadati</taxon>
        <taxon>Pseudomonadota</taxon>
        <taxon>Alphaproteobacteria</taxon>
        <taxon>Hyphomicrobiales</taxon>
        <taxon>Nitrobacteraceae</taxon>
        <taxon>Bradyrhizobium</taxon>
        <taxon>Bradyrhizobium barranii</taxon>
    </lineage>
</organism>
<evidence type="ECO:0000256" key="2">
    <source>
        <dbReference type="ARBA" id="ARBA00005125"/>
    </source>
</evidence>
<dbReference type="GO" id="GO:0030170">
    <property type="term" value="F:pyridoxal phosphate binding"/>
    <property type="evidence" value="ECO:0007669"/>
    <property type="project" value="TreeGrafter"/>
</dbReference>
<reference evidence="14 15" key="2">
    <citation type="journal article" date="2022" name="Int. J. Syst. Evol. Microbiol.">
        <title>Strains of Bradyrhizobium barranii sp. nov. associated with legumes native to Canada are symbionts of soybeans and belong to different subspecies (subsp. barranii subsp. nov. and subsp. apii subsp. nov.) and symbiovars (sv. glycinearum and sv. septentrionale).</title>
        <authorList>
            <person name="Bromfield E.S.P."/>
            <person name="Cloutier S."/>
            <person name="Wasai-Hara S."/>
            <person name="Minamisawa K."/>
        </authorList>
    </citation>
    <scope>NUCLEOTIDE SEQUENCE [LARGE SCALE GENOMIC DNA]</scope>
    <source>
        <strain evidence="15">144S4</strain>
        <plasmid evidence="14 15">pBb144S4b</plasmid>
    </source>
</reference>
<reference evidence="13" key="1">
    <citation type="submission" date="2021-03" db="EMBL/GenBank/DDBJ databases">
        <title>Whole Genome Sequence of Bradyrhizobium sp. Strain 144S4.</title>
        <authorList>
            <person name="Bromfield E.S.P."/>
            <person name="Cloutier S."/>
        </authorList>
    </citation>
    <scope>NUCLEOTIDE SEQUENCE [LARGE SCALE GENOMIC DNA]</scope>
    <source>
        <strain evidence="13">144S4</strain>
    </source>
</reference>
<dbReference type="GO" id="GO:0102933">
    <property type="term" value="F:GDP-4-dehydro-6-deoxy-D-mannose-4-aminotransferase activity"/>
    <property type="evidence" value="ECO:0007669"/>
    <property type="project" value="UniProtKB-EC"/>
</dbReference>
<dbReference type="InterPro" id="IPR015424">
    <property type="entry name" value="PyrdxlP-dep_Trfase"/>
</dbReference>
<evidence type="ECO:0000313" key="14">
    <source>
        <dbReference type="EMBL" id="UEM18291.1"/>
    </source>
</evidence>
<evidence type="ECO:0000256" key="7">
    <source>
        <dbReference type="ARBA" id="ARBA00051587"/>
    </source>
</evidence>
<evidence type="ECO:0000256" key="8">
    <source>
        <dbReference type="ARBA" id="ARBA00066317"/>
    </source>
</evidence>
<dbReference type="EC" id="2.6.1.102" evidence="8"/>
<dbReference type="Pfam" id="PF01041">
    <property type="entry name" value="DegT_DnrJ_EryC1"/>
    <property type="match status" value="1"/>
</dbReference>
<keyword evidence="4" id="KW-0808">Transferase</keyword>
<keyword evidence="14" id="KW-0614">Plasmid</keyword>